<dbReference type="RefSeq" id="WP_322723542.1">
    <property type="nucleotide sequence ID" value="NZ_VJZC01000008.1"/>
</dbReference>
<dbReference type="Pfam" id="PF00356">
    <property type="entry name" value="LacI"/>
    <property type="match status" value="1"/>
</dbReference>
<organism evidence="6 7">
    <name type="scientific">Streptomyces spongiae</name>
    <dbReference type="NCBI Taxonomy" id="565072"/>
    <lineage>
        <taxon>Bacteria</taxon>
        <taxon>Bacillati</taxon>
        <taxon>Actinomycetota</taxon>
        <taxon>Actinomycetes</taxon>
        <taxon>Kitasatosporales</taxon>
        <taxon>Streptomycetaceae</taxon>
        <taxon>Streptomyces</taxon>
    </lineage>
</organism>
<dbReference type="GO" id="GO:0003700">
    <property type="term" value="F:DNA-binding transcription factor activity"/>
    <property type="evidence" value="ECO:0007669"/>
    <property type="project" value="TreeGrafter"/>
</dbReference>
<dbReference type="InterPro" id="IPR010982">
    <property type="entry name" value="Lambda_DNA-bd_dom_sf"/>
</dbReference>
<evidence type="ECO:0000313" key="7">
    <source>
        <dbReference type="Proteomes" id="UP000400924"/>
    </source>
</evidence>
<dbReference type="InterPro" id="IPR046335">
    <property type="entry name" value="LacI/GalR-like_sensor"/>
</dbReference>
<dbReference type="PROSITE" id="PS50932">
    <property type="entry name" value="HTH_LACI_2"/>
    <property type="match status" value="1"/>
</dbReference>
<gene>
    <name evidence="6" type="ORF">FNH08_02690</name>
</gene>
<dbReference type="InterPro" id="IPR000843">
    <property type="entry name" value="HTH_LacI"/>
</dbReference>
<sequence>MTAQGKAHRDASYGLLTAIAGEAGVSLSTVSKVVHRRRDVGAATRARVEELLSRYGYVRPGERDPAMPQQIVAVFRDLSGPYTLEVVRGIVAAADELGIDVVTGTTGHRSISQWLQESVALGAAGLIIVISMLSEEDQRRIVEQRLPVVLIDPLSAPSHDIPSIGVTNWSGARDAVQHLVALGHTRIGMAAGRAHSLAGAARLHGYRAALEEAGIAYDPAIVRSTDFDFEEGLIASLQILGAENPPTAVFAASDAQALGVLEAARQHGLSVPGDLAVMSFDDTLVAAMACPPLSAVRQPFEELGHEATRVLLHLAEGRPPASPRIELATELVLRTSTSVPRGAHTAPGHGASDPQGKDVRTDSYVEPRDMGGDKVLGVSGGSTTNGVQVR</sequence>
<keyword evidence="1" id="KW-0805">Transcription regulation</keyword>
<dbReference type="Gene3D" id="3.40.50.2300">
    <property type="match status" value="2"/>
</dbReference>
<keyword evidence="7" id="KW-1185">Reference proteome</keyword>
<protein>
    <submittedName>
        <fullName evidence="6">LacI family transcriptional regulator</fullName>
    </submittedName>
</protein>
<feature type="compositionally biased region" description="Polar residues" evidence="4">
    <location>
        <begin position="381"/>
        <end position="390"/>
    </location>
</feature>
<name>A0A5N8XC66_9ACTN</name>
<accession>A0A5N8XC66</accession>
<dbReference type="Proteomes" id="UP000400924">
    <property type="component" value="Unassembled WGS sequence"/>
</dbReference>
<dbReference type="AlphaFoldDB" id="A0A5N8XC66"/>
<dbReference type="Gene3D" id="1.10.260.40">
    <property type="entry name" value="lambda repressor-like DNA-binding domains"/>
    <property type="match status" value="1"/>
</dbReference>
<feature type="region of interest" description="Disordered" evidence="4">
    <location>
        <begin position="338"/>
        <end position="390"/>
    </location>
</feature>
<dbReference type="SUPFAM" id="SSF47413">
    <property type="entry name" value="lambda repressor-like DNA-binding domains"/>
    <property type="match status" value="1"/>
</dbReference>
<reference evidence="6 7" key="1">
    <citation type="submission" date="2019-07" db="EMBL/GenBank/DDBJ databases">
        <title>New species of Amycolatopsis and Streptomyces.</title>
        <authorList>
            <person name="Duangmal K."/>
            <person name="Teo W.F.A."/>
            <person name="Lipun K."/>
        </authorList>
    </citation>
    <scope>NUCLEOTIDE SEQUENCE [LARGE SCALE GENOMIC DNA]</scope>
    <source>
        <strain evidence="6 7">NBRC 106415</strain>
    </source>
</reference>
<dbReference type="SUPFAM" id="SSF53822">
    <property type="entry name" value="Periplasmic binding protein-like I"/>
    <property type="match status" value="1"/>
</dbReference>
<dbReference type="PANTHER" id="PTHR30146">
    <property type="entry name" value="LACI-RELATED TRANSCRIPTIONAL REPRESSOR"/>
    <property type="match status" value="1"/>
</dbReference>
<dbReference type="Pfam" id="PF13377">
    <property type="entry name" value="Peripla_BP_3"/>
    <property type="match status" value="1"/>
</dbReference>
<keyword evidence="2" id="KW-0238">DNA-binding</keyword>
<keyword evidence="3" id="KW-0804">Transcription</keyword>
<dbReference type="SMART" id="SM00354">
    <property type="entry name" value="HTH_LACI"/>
    <property type="match status" value="1"/>
</dbReference>
<dbReference type="GO" id="GO:0000976">
    <property type="term" value="F:transcription cis-regulatory region binding"/>
    <property type="evidence" value="ECO:0007669"/>
    <property type="project" value="TreeGrafter"/>
</dbReference>
<evidence type="ECO:0000256" key="3">
    <source>
        <dbReference type="ARBA" id="ARBA00023163"/>
    </source>
</evidence>
<feature type="compositionally biased region" description="Basic and acidic residues" evidence="4">
    <location>
        <begin position="355"/>
        <end position="372"/>
    </location>
</feature>
<feature type="domain" description="HTH lacI-type" evidence="5">
    <location>
        <begin position="19"/>
        <end position="59"/>
    </location>
</feature>
<evidence type="ECO:0000256" key="1">
    <source>
        <dbReference type="ARBA" id="ARBA00023015"/>
    </source>
</evidence>
<dbReference type="InterPro" id="IPR028082">
    <property type="entry name" value="Peripla_BP_I"/>
</dbReference>
<evidence type="ECO:0000256" key="4">
    <source>
        <dbReference type="SAM" id="MobiDB-lite"/>
    </source>
</evidence>
<dbReference type="CDD" id="cd01392">
    <property type="entry name" value="HTH_LacI"/>
    <property type="match status" value="1"/>
</dbReference>
<evidence type="ECO:0000259" key="5">
    <source>
        <dbReference type="PROSITE" id="PS50932"/>
    </source>
</evidence>
<comment type="caution">
    <text evidence="6">The sequence shown here is derived from an EMBL/GenBank/DDBJ whole genome shotgun (WGS) entry which is preliminary data.</text>
</comment>
<evidence type="ECO:0000313" key="6">
    <source>
        <dbReference type="EMBL" id="MPY56125.1"/>
    </source>
</evidence>
<dbReference type="EMBL" id="VJZC01000008">
    <property type="protein sequence ID" value="MPY56125.1"/>
    <property type="molecule type" value="Genomic_DNA"/>
</dbReference>
<proteinExistence type="predicted"/>
<evidence type="ECO:0000256" key="2">
    <source>
        <dbReference type="ARBA" id="ARBA00023125"/>
    </source>
</evidence>
<dbReference type="PANTHER" id="PTHR30146:SF153">
    <property type="entry name" value="LACTOSE OPERON REPRESSOR"/>
    <property type="match status" value="1"/>
</dbReference>